<evidence type="ECO:0000313" key="4">
    <source>
        <dbReference type="Proteomes" id="UP000285794"/>
    </source>
</evidence>
<dbReference type="RefSeq" id="WP_125031896.1">
    <property type="nucleotide sequence ID" value="NZ_JAPXVP010000019.1"/>
</dbReference>
<name>A0A425XXA0_9BACT</name>
<evidence type="ECO:0000313" key="3">
    <source>
        <dbReference type="EMBL" id="RRG19277.1"/>
    </source>
</evidence>
<dbReference type="Proteomes" id="UP000285794">
    <property type="component" value="Unassembled WGS sequence"/>
</dbReference>
<evidence type="ECO:0000259" key="2">
    <source>
        <dbReference type="Pfam" id="PF23544"/>
    </source>
</evidence>
<dbReference type="Pfam" id="PF23544">
    <property type="entry name" value="AtuA_ferredoxin"/>
    <property type="match status" value="1"/>
</dbReference>
<feature type="domain" description="AtuA-like ferredoxin-fold" evidence="2">
    <location>
        <begin position="489"/>
        <end position="586"/>
    </location>
</feature>
<protein>
    <submittedName>
        <fullName evidence="3">DUF1446 domain-containing protein</fullName>
    </submittedName>
</protein>
<dbReference type="Pfam" id="PF07287">
    <property type="entry name" value="AtuA"/>
    <property type="match status" value="1"/>
</dbReference>
<dbReference type="OrthoDB" id="9763456at2"/>
<dbReference type="AlphaFoldDB" id="A0A425XXA0"/>
<dbReference type="InterPro" id="IPR010839">
    <property type="entry name" value="AtuA_N"/>
</dbReference>
<gene>
    <name evidence="3" type="ORF">DWB61_16010</name>
</gene>
<dbReference type="InterPro" id="IPR056362">
    <property type="entry name" value="AtuA-like_ferredoxin_dom"/>
</dbReference>
<dbReference type="PANTHER" id="PTHR47708:SF2">
    <property type="entry name" value="SI:CH73-132F6.5"/>
    <property type="match status" value="1"/>
</dbReference>
<comment type="caution">
    <text evidence="3">The sequence shown here is derived from an EMBL/GenBank/DDBJ whole genome shotgun (WGS) entry which is preliminary data.</text>
</comment>
<reference evidence="3 4" key="1">
    <citation type="submission" date="2018-07" db="EMBL/GenBank/DDBJ databases">
        <title>Draft genome sequence of Ancylomarina sp. M1P.</title>
        <authorList>
            <person name="Yadav S."/>
            <person name="Villanueva L."/>
            <person name="Damste J.S.S."/>
        </authorList>
    </citation>
    <scope>NUCLEOTIDE SEQUENCE [LARGE SCALE GENOMIC DNA]</scope>
    <source>
        <strain evidence="3 4">M1P</strain>
    </source>
</reference>
<keyword evidence="4" id="KW-1185">Reference proteome</keyword>
<evidence type="ECO:0000259" key="1">
    <source>
        <dbReference type="Pfam" id="PF07287"/>
    </source>
</evidence>
<sequence length="598" mass="66497">MKDKIRIANAGGFWGDDLGVLRRQLEGGEVDYISSDFLAEVTMSILRKQQLKNESMGYVGDFVDQIVDVAELMKAKKVRMLTNAGGINPLACARKILEELKVKGVDLKIAVVIGDNIIERIDEFYPDKAMFTDMETGDDFAYIKDNIQSANVYLGVPPLLKALESGADLILAGRVTDTSITMAPFIYELGWDLDDWDKLAAGLVAGHIIECGAQASGGNFTDWHKVEKWDNMGYPIVEMNRDGSFEVYKHPNTGGLVSCDTIREQLVYEMGDPKHYISPDVVADFSQLELTDVSRDRVLVKNAKGHPSTHFLKVSMAYEDGYKAVSSIVISGGHVLNKAREFEKIFWQRLNIDYKKTNTEYVGYNACHQDLVEEIDPNEILLRFSVYDDDLDKIKAFSTSIAPLILSGPPGVAVIGGRSRGQQVMTYWPTLVPKTLIQTTVHVLDSKGDIQETYEIDSVLGNEADFNVEKSKSQSASSDKYTHMEMEHVPLRTVCMARSGDKGDTFNIGVLARSESIYNYLKSSLSSEVVKTMFKGICKGKVKRYELDNLLALNFLLEESLDGGGTKSLMIDAQGKTMASALLNQTFPIPKVYLKEIK</sequence>
<accession>A0A425XXA0</accession>
<dbReference type="EMBL" id="QQWG01000022">
    <property type="protein sequence ID" value="RRG19277.1"/>
    <property type="molecule type" value="Genomic_DNA"/>
</dbReference>
<dbReference type="PANTHER" id="PTHR47708">
    <property type="match status" value="1"/>
</dbReference>
<feature type="domain" description="Acyclic terpene utilisation N-terminal" evidence="1">
    <location>
        <begin position="5"/>
        <end position="443"/>
    </location>
</feature>
<proteinExistence type="predicted"/>
<organism evidence="3 4">
    <name type="scientific">Ancylomarina euxinus</name>
    <dbReference type="NCBI Taxonomy" id="2283627"/>
    <lineage>
        <taxon>Bacteria</taxon>
        <taxon>Pseudomonadati</taxon>
        <taxon>Bacteroidota</taxon>
        <taxon>Bacteroidia</taxon>
        <taxon>Marinilabiliales</taxon>
        <taxon>Marinifilaceae</taxon>
        <taxon>Ancylomarina</taxon>
    </lineage>
</organism>